<dbReference type="EMBL" id="BQNB010019435">
    <property type="protein sequence ID" value="GJT85277.1"/>
    <property type="molecule type" value="Genomic_DNA"/>
</dbReference>
<dbReference type="PANTHER" id="PTHR11439:SF509">
    <property type="entry name" value="RNA-DIRECTED DNA POLYMERASE"/>
    <property type="match status" value="1"/>
</dbReference>
<reference evidence="2" key="1">
    <citation type="journal article" date="2022" name="Int. J. Mol. Sci.">
        <title>Draft Genome of Tanacetum Coccineum: Genomic Comparison of Closely Related Tanacetum-Family Plants.</title>
        <authorList>
            <person name="Yamashiro T."/>
            <person name="Shiraishi A."/>
            <person name="Nakayama K."/>
            <person name="Satake H."/>
        </authorList>
    </citation>
    <scope>NUCLEOTIDE SEQUENCE</scope>
</reference>
<sequence length="206" mass="23387">METMTVQFDELTQMAYEQLGSGPKLHDLTFGHINGVDFEESFAPVARIEAIRIFLAYAVHKNMVVFQMDEKRAFLNGILKERGVRDSNRRYSLDQCDVVDILMVGDSPNWMRIQTDSIVHRGMVGSLMYLIASHPDLVFVACMCARYQAKPTKKHLTAVKQVSRYLEVTINMGLWYPKDTSFNLTAFADAYHAGYQDSRRSTSGSA</sequence>
<feature type="domain" description="Reverse transcriptase Ty1/copia-type" evidence="1">
    <location>
        <begin position="30"/>
        <end position="81"/>
    </location>
</feature>
<gene>
    <name evidence="2" type="ORF">Tco_1066994</name>
</gene>
<dbReference type="InterPro" id="IPR013103">
    <property type="entry name" value="RVT_2"/>
</dbReference>
<organism evidence="2 3">
    <name type="scientific">Tanacetum coccineum</name>
    <dbReference type="NCBI Taxonomy" id="301880"/>
    <lineage>
        <taxon>Eukaryota</taxon>
        <taxon>Viridiplantae</taxon>
        <taxon>Streptophyta</taxon>
        <taxon>Embryophyta</taxon>
        <taxon>Tracheophyta</taxon>
        <taxon>Spermatophyta</taxon>
        <taxon>Magnoliopsida</taxon>
        <taxon>eudicotyledons</taxon>
        <taxon>Gunneridae</taxon>
        <taxon>Pentapetalae</taxon>
        <taxon>asterids</taxon>
        <taxon>campanulids</taxon>
        <taxon>Asterales</taxon>
        <taxon>Asteraceae</taxon>
        <taxon>Asteroideae</taxon>
        <taxon>Anthemideae</taxon>
        <taxon>Anthemidinae</taxon>
        <taxon>Tanacetum</taxon>
    </lineage>
</organism>
<name>A0ABQ5HBK8_9ASTR</name>
<evidence type="ECO:0000313" key="3">
    <source>
        <dbReference type="Proteomes" id="UP001151760"/>
    </source>
</evidence>
<keyword evidence="3" id="KW-1185">Reference proteome</keyword>
<comment type="caution">
    <text evidence="2">The sequence shown here is derived from an EMBL/GenBank/DDBJ whole genome shotgun (WGS) entry which is preliminary data.</text>
</comment>
<reference evidence="2" key="2">
    <citation type="submission" date="2022-01" db="EMBL/GenBank/DDBJ databases">
        <authorList>
            <person name="Yamashiro T."/>
            <person name="Shiraishi A."/>
            <person name="Satake H."/>
            <person name="Nakayama K."/>
        </authorList>
    </citation>
    <scope>NUCLEOTIDE SEQUENCE</scope>
</reference>
<evidence type="ECO:0000259" key="1">
    <source>
        <dbReference type="Pfam" id="PF07727"/>
    </source>
</evidence>
<proteinExistence type="predicted"/>
<dbReference type="Pfam" id="PF07727">
    <property type="entry name" value="RVT_2"/>
    <property type="match status" value="1"/>
</dbReference>
<accession>A0ABQ5HBK8</accession>
<dbReference type="Proteomes" id="UP001151760">
    <property type="component" value="Unassembled WGS sequence"/>
</dbReference>
<dbReference type="PANTHER" id="PTHR11439">
    <property type="entry name" value="GAG-POL-RELATED RETROTRANSPOSON"/>
    <property type="match status" value="1"/>
</dbReference>
<protein>
    <submittedName>
        <fullName evidence="2">Uncharacterized mitochondrial protein-like protein</fullName>
    </submittedName>
</protein>
<evidence type="ECO:0000313" key="2">
    <source>
        <dbReference type="EMBL" id="GJT85277.1"/>
    </source>
</evidence>